<dbReference type="KEGG" id="muh:HYN43_014110"/>
<dbReference type="SUPFAM" id="SSF49899">
    <property type="entry name" value="Concanavalin A-like lectins/glucanases"/>
    <property type="match status" value="1"/>
</dbReference>
<dbReference type="InterPro" id="IPR013320">
    <property type="entry name" value="ConA-like_dom_sf"/>
</dbReference>
<dbReference type="AlphaFoldDB" id="A0A494VPY6"/>
<feature type="domain" description="GH16" evidence="3">
    <location>
        <begin position="1"/>
        <end position="284"/>
    </location>
</feature>
<dbReference type="OrthoDB" id="9809583at2"/>
<dbReference type="InterPro" id="IPR050546">
    <property type="entry name" value="Glycosyl_Hydrlase_16"/>
</dbReference>
<feature type="signal peptide" evidence="2">
    <location>
        <begin position="1"/>
        <end position="20"/>
    </location>
</feature>
<dbReference type="RefSeq" id="WP_119409956.1">
    <property type="nucleotide sequence ID" value="NZ_CP032869.1"/>
</dbReference>
<protein>
    <submittedName>
        <fullName evidence="4">Glycosyl hydrolase family protein</fullName>
    </submittedName>
</protein>
<keyword evidence="2" id="KW-0732">Signal</keyword>
<reference evidence="4 5" key="1">
    <citation type="submission" date="2018-10" db="EMBL/GenBank/DDBJ databases">
        <title>Genome sequencing of Mucilaginibacter sp. HYN0043.</title>
        <authorList>
            <person name="Kim M."/>
            <person name="Yi H."/>
        </authorList>
    </citation>
    <scope>NUCLEOTIDE SEQUENCE [LARGE SCALE GENOMIC DNA]</scope>
    <source>
        <strain evidence="4 5">HYN0043</strain>
    </source>
</reference>
<evidence type="ECO:0000313" key="5">
    <source>
        <dbReference type="Proteomes" id="UP000270046"/>
    </source>
</evidence>
<organism evidence="4 5">
    <name type="scientific">Mucilaginibacter celer</name>
    <dbReference type="NCBI Taxonomy" id="2305508"/>
    <lineage>
        <taxon>Bacteria</taxon>
        <taxon>Pseudomonadati</taxon>
        <taxon>Bacteroidota</taxon>
        <taxon>Sphingobacteriia</taxon>
        <taxon>Sphingobacteriales</taxon>
        <taxon>Sphingobacteriaceae</taxon>
        <taxon>Mucilaginibacter</taxon>
    </lineage>
</organism>
<evidence type="ECO:0000256" key="2">
    <source>
        <dbReference type="SAM" id="SignalP"/>
    </source>
</evidence>
<dbReference type="EMBL" id="CP032869">
    <property type="protein sequence ID" value="AYL96359.1"/>
    <property type="molecule type" value="Genomic_DNA"/>
</dbReference>
<evidence type="ECO:0000313" key="4">
    <source>
        <dbReference type="EMBL" id="AYL96359.1"/>
    </source>
</evidence>
<dbReference type="PROSITE" id="PS51762">
    <property type="entry name" value="GH16_2"/>
    <property type="match status" value="1"/>
</dbReference>
<dbReference type="Gene3D" id="2.60.120.200">
    <property type="match status" value="1"/>
</dbReference>
<gene>
    <name evidence="4" type="ORF">HYN43_014110</name>
</gene>
<dbReference type="InterPro" id="IPR000757">
    <property type="entry name" value="Beta-glucanase-like"/>
</dbReference>
<dbReference type="CDD" id="cd08023">
    <property type="entry name" value="GH16_laminarinase_like"/>
    <property type="match status" value="1"/>
</dbReference>
<keyword evidence="5" id="KW-1185">Reference proteome</keyword>
<evidence type="ECO:0000256" key="1">
    <source>
        <dbReference type="ARBA" id="ARBA00006865"/>
    </source>
</evidence>
<evidence type="ECO:0000259" key="3">
    <source>
        <dbReference type="PROSITE" id="PS51762"/>
    </source>
</evidence>
<dbReference type="PANTHER" id="PTHR10963">
    <property type="entry name" value="GLYCOSYL HYDROLASE-RELATED"/>
    <property type="match status" value="1"/>
</dbReference>
<proteinExistence type="inferred from homology"/>
<dbReference type="GO" id="GO:0005975">
    <property type="term" value="P:carbohydrate metabolic process"/>
    <property type="evidence" value="ECO:0007669"/>
    <property type="project" value="InterPro"/>
</dbReference>
<feature type="chain" id="PRO_5019869733" evidence="2">
    <location>
        <begin position="21"/>
        <end position="284"/>
    </location>
</feature>
<sequence length="284" mass="31301">MNLKYLLLSASLLVASQAIAQTKTDTVFFEDFNKPAIDRSKWNVEITGHTVNDEQQAYVDSAATLYLVDGKAEGAVNGALVLKALYQPGFTSKEQRKYDFISGRINARAKMEFTYGTASARMKMAAGAGLWPAFWALGNGKWPDCGEIDIMETVGDSSWVSHALHGPGYFGDTPIVKRVSFPAGIDVTQWHVYTVDWSPESLIFKVDGKVTYTVTKTMVEKYGRWAFDNKKFVILNFAIGGGYPGGVNKVTKPYHGLSQTTVDKIKAGQAKVFVDWVLITKNAN</sequence>
<name>A0A494VPY6_9SPHI</name>
<dbReference type="PANTHER" id="PTHR10963:SF55">
    <property type="entry name" value="GLYCOSIDE HYDROLASE FAMILY 16 PROTEIN"/>
    <property type="match status" value="1"/>
</dbReference>
<keyword evidence="4" id="KW-0378">Hydrolase</keyword>
<dbReference type="Proteomes" id="UP000270046">
    <property type="component" value="Chromosome"/>
</dbReference>
<accession>A0A494VPY6</accession>
<dbReference type="GO" id="GO:0004553">
    <property type="term" value="F:hydrolase activity, hydrolyzing O-glycosyl compounds"/>
    <property type="evidence" value="ECO:0007669"/>
    <property type="project" value="InterPro"/>
</dbReference>
<comment type="similarity">
    <text evidence="1">Belongs to the glycosyl hydrolase 16 family.</text>
</comment>
<dbReference type="Pfam" id="PF00722">
    <property type="entry name" value="Glyco_hydro_16"/>
    <property type="match status" value="1"/>
</dbReference>